<dbReference type="PANTHER" id="PTHR10644">
    <property type="entry name" value="DNA REPAIR/RNA PROCESSING CPSF FAMILY"/>
    <property type="match status" value="1"/>
</dbReference>
<dbReference type="InterPro" id="IPR058543">
    <property type="entry name" value="Beta-prop_RSE1/DDB1/CPSF1_2nd"/>
</dbReference>
<dbReference type="Gene3D" id="1.10.150.910">
    <property type="match status" value="1"/>
</dbReference>
<dbReference type="InterPro" id="IPR004871">
    <property type="entry name" value="RSE1/DDB1/CPSF1_C"/>
</dbReference>
<feature type="domain" description="RSE1/DDB1/CPSF1 second beta-propeller" evidence="5">
    <location>
        <begin position="469"/>
        <end position="795"/>
    </location>
</feature>
<comment type="subcellular location">
    <subcellularLocation>
        <location evidence="1">Nucleus</location>
    </subcellularLocation>
</comment>
<gene>
    <name evidence="6" type="primary">BQ5605_C015g07854</name>
    <name evidence="6" type="ORF">BQ5605_C015G07854</name>
</gene>
<dbReference type="Proteomes" id="UP000249464">
    <property type="component" value="Unassembled WGS sequence"/>
</dbReference>
<evidence type="ECO:0000313" key="7">
    <source>
        <dbReference type="Proteomes" id="UP000249464"/>
    </source>
</evidence>
<dbReference type="AlphaFoldDB" id="A0A2X0MMQ6"/>
<dbReference type="InterPro" id="IPR015943">
    <property type="entry name" value="WD40/YVTN_repeat-like_dom_sf"/>
</dbReference>
<evidence type="ECO:0000313" key="6">
    <source>
        <dbReference type="EMBL" id="SGY17674.1"/>
    </source>
</evidence>
<accession>A0A2X0MMQ6</accession>
<protein>
    <submittedName>
        <fullName evidence="6">BQ5605_C015g07854 protein</fullName>
    </submittedName>
</protein>
<reference evidence="6 7" key="1">
    <citation type="submission" date="2016-11" db="EMBL/GenBank/DDBJ databases">
        <authorList>
            <person name="Jaros S."/>
            <person name="Januszkiewicz K."/>
            <person name="Wedrychowicz H."/>
        </authorList>
    </citation>
    <scope>NUCLEOTIDE SEQUENCE [LARGE SCALE GENOMIC DNA]</scope>
</reference>
<evidence type="ECO:0000259" key="5">
    <source>
        <dbReference type="Pfam" id="PF23726"/>
    </source>
</evidence>
<keyword evidence="7" id="KW-1185">Reference proteome</keyword>
<dbReference type="STRING" id="796604.A0A2X0MMQ6"/>
<name>A0A2X0MMQ6_9BASI</name>
<keyword evidence="2" id="KW-0539">Nucleus</keyword>
<sequence length="1233" mass="132768">MLYVASIQRATAQLDAIKADWIQTNVDCLLVSKLNRIQVTKIDLDGTDSDGVLHSSFDVQLDATIAAIATVKLAIDKPSSLIVLTTSHQLFTLEYASKTPQHPVTTSSVSIQERFATRAELQRIVVDPDRRLILVHAYNGQLRVIPLMSAGGKSTSGTTKNRRFSKVDFPDAPLTADLALDLSRSYNLRLDALNVRSIVMLPSAINSISSPTIVVLHSDAHGQQTVALFQVDLEEKELEPGPETEVEDAGAETLIPHGHQGVLVVGEQSIEWVSQMPFDVRGKGKAKEVGSSPKRITKCALPVGNVKAWVRQTMSRWCVLTHHYSWLLANSWTLLPGQKGQYLLGDIYGKLLRLDVRGDSAGRVQSLLTHDLGDMSTFQKASSPTALVCLADEVLYLASRFGDSQLIRLLPSSPNNELELVASYPSLAPITDSCVVRGQSGASSHLVTCSGAYKGGSLRVVRQGAGLVEMADLALENVQRMWAVKNDAGLVFDRGHSADAYGGLLVMSFFDETQILDPDQSRTGDGDEGISEVQIPGIRSDVQTLLAHTSGNHLVQVTASEVVSVSAEVTSAAPTKAEWRPAHGLQITLAEADGNYVLLALQGGEIELLDVCEGQVSHVASLKLASDVAAISLARLGTRSVAVVALWSSNLVQLIDLPTMGEMSSHMMAGGYLVRSLLLATFADSVAHLFVGLGDGSLVSFIINSTDATFEVESQKSARLGTKPVTMTQIIGDDAATTSVLVSSDRVTAISRQSDRLSYSSVNLKGITAMVQLHSSLYPGAIAFASPSEVRLGRIESVQHVDIRPISLEEDEPRKIVHSVRARSFGVACLRRDVDRVTGRQKSSSSFKVLHDETFEVLASISLHPDEEAQSLAVLDDGKNDRTCFILGTALIRAAEAEPSSGRVLLISRDAATDSGYSIAAEVSVSGSTYSLAAMDSLTFVAAINSSVTVYGVGQDWQAIQPIATWGGAFVAFSLVSLAKDQILVGDALRSLTLLQLERNSQNGSAGSSRLVEVARDYSPHYVTAFAPVSPTSKEFVGAESDLNLFTVAKDQTHNSRTGQAEIELVDQGRFHLGELVTSFNSGALVHQFDEALAGVATPRLVFTTSAGSVGAILDIGTETSKVLSELERNMRRVMDSIGELRQEESVHSLMPESTRAASVDVSLLEPRSWRAFRSERQVATSAGFIDGDFIERFLTVSTSQVERIMAGGNEHERITMTSDELMRIVEGMSRLH</sequence>
<dbReference type="Pfam" id="PF03178">
    <property type="entry name" value="CPSF_A"/>
    <property type="match status" value="1"/>
</dbReference>
<evidence type="ECO:0000259" key="3">
    <source>
        <dbReference type="Pfam" id="PF03178"/>
    </source>
</evidence>
<proteinExistence type="predicted"/>
<dbReference type="Pfam" id="PF23726">
    <property type="entry name" value="Beta-prop_RSE1_2nd"/>
    <property type="match status" value="1"/>
</dbReference>
<dbReference type="GO" id="GO:0005634">
    <property type="term" value="C:nucleus"/>
    <property type="evidence" value="ECO:0007669"/>
    <property type="project" value="UniProtKB-SubCell"/>
</dbReference>
<dbReference type="Pfam" id="PF10433">
    <property type="entry name" value="Beta-prop_RSE1_1st"/>
    <property type="match status" value="1"/>
</dbReference>
<dbReference type="Gene3D" id="2.130.10.10">
    <property type="entry name" value="YVTN repeat-like/Quinoprotein amine dehydrogenase"/>
    <property type="match status" value="3"/>
</dbReference>
<evidence type="ECO:0000256" key="2">
    <source>
        <dbReference type="ARBA" id="ARBA00023242"/>
    </source>
</evidence>
<dbReference type="EMBL" id="FQNC01000015">
    <property type="protein sequence ID" value="SGY17674.1"/>
    <property type="molecule type" value="Genomic_DNA"/>
</dbReference>
<organism evidence="6 7">
    <name type="scientific">Microbotryum silenes-dioicae</name>
    <dbReference type="NCBI Taxonomy" id="796604"/>
    <lineage>
        <taxon>Eukaryota</taxon>
        <taxon>Fungi</taxon>
        <taxon>Dikarya</taxon>
        <taxon>Basidiomycota</taxon>
        <taxon>Pucciniomycotina</taxon>
        <taxon>Microbotryomycetes</taxon>
        <taxon>Microbotryales</taxon>
        <taxon>Microbotryaceae</taxon>
        <taxon>Microbotryum</taxon>
    </lineage>
</organism>
<feature type="domain" description="RSE1/DDB1/CPSF1 C-terminal" evidence="3">
    <location>
        <begin position="845"/>
        <end position="1195"/>
    </location>
</feature>
<feature type="domain" description="RSE1/DDB1/CPSF1 first beta-propeller" evidence="4">
    <location>
        <begin position="16"/>
        <end position="423"/>
    </location>
</feature>
<evidence type="ECO:0000256" key="1">
    <source>
        <dbReference type="ARBA" id="ARBA00004123"/>
    </source>
</evidence>
<evidence type="ECO:0000259" key="4">
    <source>
        <dbReference type="Pfam" id="PF10433"/>
    </source>
</evidence>
<dbReference type="InterPro" id="IPR050358">
    <property type="entry name" value="RSE1/DDB1/CFT1"/>
</dbReference>
<dbReference type="InterPro" id="IPR018846">
    <property type="entry name" value="Beta-prop_RSE1/DDB1/CPSF1_1st"/>
</dbReference>
<dbReference type="GO" id="GO:0003676">
    <property type="term" value="F:nucleic acid binding"/>
    <property type="evidence" value="ECO:0007669"/>
    <property type="project" value="InterPro"/>
</dbReference>